<keyword evidence="3" id="KW-1185">Reference proteome</keyword>
<comment type="caution">
    <text evidence="2">The sequence shown here is derived from an EMBL/GenBank/DDBJ whole genome shotgun (WGS) entry which is preliminary data.</text>
</comment>
<reference evidence="2" key="1">
    <citation type="submission" date="2023-07" db="EMBL/GenBank/DDBJ databases">
        <title>draft genome sequence of fig (Ficus carica).</title>
        <authorList>
            <person name="Takahashi T."/>
            <person name="Nishimura K."/>
        </authorList>
    </citation>
    <scope>NUCLEOTIDE SEQUENCE</scope>
</reference>
<protein>
    <submittedName>
        <fullName evidence="2">Uncharacterized protein</fullName>
    </submittedName>
</protein>
<feature type="region of interest" description="Disordered" evidence="1">
    <location>
        <begin position="1"/>
        <end position="23"/>
    </location>
</feature>
<dbReference type="AlphaFoldDB" id="A0AA88J681"/>
<dbReference type="EMBL" id="BTGU01000126">
    <property type="protein sequence ID" value="GMN62286.1"/>
    <property type="molecule type" value="Genomic_DNA"/>
</dbReference>
<evidence type="ECO:0000256" key="1">
    <source>
        <dbReference type="SAM" id="MobiDB-lite"/>
    </source>
</evidence>
<dbReference type="Proteomes" id="UP001187192">
    <property type="component" value="Unassembled WGS sequence"/>
</dbReference>
<proteinExistence type="predicted"/>
<accession>A0AA88J681</accession>
<evidence type="ECO:0000313" key="3">
    <source>
        <dbReference type="Proteomes" id="UP001187192"/>
    </source>
</evidence>
<organism evidence="2 3">
    <name type="scientific">Ficus carica</name>
    <name type="common">Common fig</name>
    <dbReference type="NCBI Taxonomy" id="3494"/>
    <lineage>
        <taxon>Eukaryota</taxon>
        <taxon>Viridiplantae</taxon>
        <taxon>Streptophyta</taxon>
        <taxon>Embryophyta</taxon>
        <taxon>Tracheophyta</taxon>
        <taxon>Spermatophyta</taxon>
        <taxon>Magnoliopsida</taxon>
        <taxon>eudicotyledons</taxon>
        <taxon>Gunneridae</taxon>
        <taxon>Pentapetalae</taxon>
        <taxon>rosids</taxon>
        <taxon>fabids</taxon>
        <taxon>Rosales</taxon>
        <taxon>Moraceae</taxon>
        <taxon>Ficeae</taxon>
        <taxon>Ficus</taxon>
    </lineage>
</organism>
<gene>
    <name evidence="2" type="ORF">TIFTF001_031366</name>
</gene>
<sequence length="62" mass="7249">MKQRMICDGQEDEEDCTDIPSFTKGLPPVEEIDDFDDDVSHLLRPDIKWTRVEKAKKKKSKI</sequence>
<evidence type="ECO:0000313" key="2">
    <source>
        <dbReference type="EMBL" id="GMN62286.1"/>
    </source>
</evidence>
<name>A0AA88J681_FICCA</name>